<accession>A0AAQ4EBD9</accession>
<sequence length="87" mass="9582">MSARRPQGTATRSLKRVILNLCQTTKGPAKDDKAGVEFVEKMSVKPMFQDGCRRGSYIITADMEQFIPKHVIATANGTDAQTQKLTP</sequence>
<proteinExistence type="predicted"/>
<evidence type="ECO:0000313" key="2">
    <source>
        <dbReference type="Proteomes" id="UP001321473"/>
    </source>
</evidence>
<dbReference type="AlphaFoldDB" id="A0AAQ4EBD9"/>
<comment type="caution">
    <text evidence="1">The sequence shown here is derived from an EMBL/GenBank/DDBJ whole genome shotgun (WGS) entry which is preliminary data.</text>
</comment>
<dbReference type="Proteomes" id="UP001321473">
    <property type="component" value="Unassembled WGS sequence"/>
</dbReference>
<dbReference type="EMBL" id="JARKHS020018839">
    <property type="protein sequence ID" value="KAK8772087.1"/>
    <property type="molecule type" value="Genomic_DNA"/>
</dbReference>
<feature type="non-terminal residue" evidence="1">
    <location>
        <position position="87"/>
    </location>
</feature>
<name>A0AAQ4EBD9_AMBAM</name>
<protein>
    <submittedName>
        <fullName evidence="1">Uncharacterized protein</fullName>
    </submittedName>
</protein>
<organism evidence="1 2">
    <name type="scientific">Amblyomma americanum</name>
    <name type="common">Lone star tick</name>
    <dbReference type="NCBI Taxonomy" id="6943"/>
    <lineage>
        <taxon>Eukaryota</taxon>
        <taxon>Metazoa</taxon>
        <taxon>Ecdysozoa</taxon>
        <taxon>Arthropoda</taxon>
        <taxon>Chelicerata</taxon>
        <taxon>Arachnida</taxon>
        <taxon>Acari</taxon>
        <taxon>Parasitiformes</taxon>
        <taxon>Ixodida</taxon>
        <taxon>Ixodoidea</taxon>
        <taxon>Ixodidae</taxon>
        <taxon>Amblyomminae</taxon>
        <taxon>Amblyomma</taxon>
    </lineage>
</organism>
<keyword evidence="2" id="KW-1185">Reference proteome</keyword>
<evidence type="ECO:0000313" key="1">
    <source>
        <dbReference type="EMBL" id="KAK8772087.1"/>
    </source>
</evidence>
<reference evidence="1 2" key="1">
    <citation type="journal article" date="2023" name="Arcadia Sci">
        <title>De novo assembly of a long-read Amblyomma americanum tick genome.</title>
        <authorList>
            <person name="Chou S."/>
            <person name="Poskanzer K.E."/>
            <person name="Rollins M."/>
            <person name="Thuy-Boun P.S."/>
        </authorList>
    </citation>
    <scope>NUCLEOTIDE SEQUENCE [LARGE SCALE GENOMIC DNA]</scope>
    <source>
        <strain evidence="1">F_SG_1</strain>
        <tissue evidence="1">Salivary glands</tissue>
    </source>
</reference>
<gene>
    <name evidence="1" type="ORF">V5799_024669</name>
</gene>